<evidence type="ECO:0000259" key="2">
    <source>
        <dbReference type="Pfam" id="PF25597"/>
    </source>
</evidence>
<feature type="region of interest" description="Disordered" evidence="1">
    <location>
        <begin position="1"/>
        <end position="68"/>
    </location>
</feature>
<evidence type="ECO:0000256" key="1">
    <source>
        <dbReference type="SAM" id="MobiDB-lite"/>
    </source>
</evidence>
<proteinExistence type="predicted"/>
<dbReference type="AlphaFoldDB" id="A0A834LSJ3"/>
<accession>A0A834LSJ3</accession>
<dbReference type="EMBL" id="WJXA01000003">
    <property type="protein sequence ID" value="KAF7147045.1"/>
    <property type="molecule type" value="Genomic_DNA"/>
</dbReference>
<comment type="caution">
    <text evidence="3">The sequence shown here is derived from an EMBL/GenBank/DDBJ whole genome shotgun (WGS) entry which is preliminary data.</text>
</comment>
<feature type="domain" description="Retroviral polymerase SH3-like" evidence="2">
    <location>
        <begin position="116"/>
        <end position="162"/>
    </location>
</feature>
<name>A0A834LSJ3_RHOSS</name>
<reference evidence="3" key="1">
    <citation type="submission" date="2019-11" db="EMBL/GenBank/DDBJ databases">
        <authorList>
            <person name="Liu Y."/>
            <person name="Hou J."/>
            <person name="Li T.-Q."/>
            <person name="Guan C.-H."/>
            <person name="Wu X."/>
            <person name="Wu H.-Z."/>
            <person name="Ling F."/>
            <person name="Zhang R."/>
            <person name="Shi X.-G."/>
            <person name="Ren J.-P."/>
            <person name="Chen E.-F."/>
            <person name="Sun J.-M."/>
        </authorList>
    </citation>
    <scope>NUCLEOTIDE SEQUENCE</scope>
    <source>
        <strain evidence="3">Adult_tree_wgs_1</strain>
        <tissue evidence="3">Leaves</tissue>
    </source>
</reference>
<dbReference type="PANTHER" id="PTHR11439">
    <property type="entry name" value="GAG-POL-RELATED RETROTRANSPOSON"/>
    <property type="match status" value="1"/>
</dbReference>
<dbReference type="Proteomes" id="UP000626092">
    <property type="component" value="Unassembled WGS sequence"/>
</dbReference>
<organism evidence="3 4">
    <name type="scientific">Rhododendron simsii</name>
    <name type="common">Sims's rhododendron</name>
    <dbReference type="NCBI Taxonomy" id="118357"/>
    <lineage>
        <taxon>Eukaryota</taxon>
        <taxon>Viridiplantae</taxon>
        <taxon>Streptophyta</taxon>
        <taxon>Embryophyta</taxon>
        <taxon>Tracheophyta</taxon>
        <taxon>Spermatophyta</taxon>
        <taxon>Magnoliopsida</taxon>
        <taxon>eudicotyledons</taxon>
        <taxon>Gunneridae</taxon>
        <taxon>Pentapetalae</taxon>
        <taxon>asterids</taxon>
        <taxon>Ericales</taxon>
        <taxon>Ericaceae</taxon>
        <taxon>Ericoideae</taxon>
        <taxon>Rhodoreae</taxon>
        <taxon>Rhododendron</taxon>
    </lineage>
</organism>
<evidence type="ECO:0000313" key="3">
    <source>
        <dbReference type="EMBL" id="KAF7147045.1"/>
    </source>
</evidence>
<dbReference type="OrthoDB" id="1822847at2759"/>
<protein>
    <recommendedName>
        <fullName evidence="2">Retroviral polymerase SH3-like domain-containing protein</fullName>
    </recommendedName>
</protein>
<gene>
    <name evidence="3" type="ORF">RHSIM_Rhsim03G0165200</name>
</gene>
<dbReference type="PANTHER" id="PTHR11439:SF486">
    <property type="entry name" value="RLK (RECEPTOR-LIKE KINASE) PROTEIN, PUTATIVE-RELATED"/>
    <property type="match status" value="1"/>
</dbReference>
<sequence>MKIEDDGEKRKNKGEQESNPRPPGDIGPHLPQWHNGLFNLANHHESDMTEQKLGNGGTHDSDNEEEEVKFDELQEAYNNLYEESRKLTKQNDKLASKSEAAVADLSKALSSARELQKLGKFDSRSDEGIFLGYSPNSRSFRVFNLRTASVMESINVVIDDMTLDEPEVTNYECFEPFCVQEQTDQANCQDDGDIEDGVENIEEEIKTEEQDDSIEMGDTLNPSARVKLNHPETQVIGKVSDPMKTRRQIRDEYAKGLVSKFGLESAKHARTPMSTTLKLARDSEGIDVDQTTYRSMIGSLLYLTASRPDIAFSVGVCARQTYLDGNWCCRCIELGDRPKFVFKKEATYAIEMWRLAKSDSPKFSLKRHCDAFVEFLLEPLQQLALIVLKYPADALQFNDKY</sequence>
<dbReference type="InterPro" id="IPR057670">
    <property type="entry name" value="SH3_retrovirus"/>
</dbReference>
<keyword evidence="4" id="KW-1185">Reference proteome</keyword>
<evidence type="ECO:0000313" key="4">
    <source>
        <dbReference type="Proteomes" id="UP000626092"/>
    </source>
</evidence>
<feature type="compositionally biased region" description="Basic and acidic residues" evidence="1">
    <location>
        <begin position="1"/>
        <end position="18"/>
    </location>
</feature>
<dbReference type="Pfam" id="PF25597">
    <property type="entry name" value="SH3_retrovirus"/>
    <property type="match status" value="1"/>
</dbReference>